<dbReference type="SUPFAM" id="SSF53335">
    <property type="entry name" value="S-adenosyl-L-methionine-dependent methyltransferases"/>
    <property type="match status" value="1"/>
</dbReference>
<gene>
    <name evidence="1" type="ORF">PN838_22605</name>
</gene>
<sequence>MQTQKYWDNYWQQGHITSFGNEIMGTYSGAIKHFWQRYLGDTQPNTRLLDMCSGNGALPMLFLQFQPKLSIVATDLAQLDEAKLEQQVKRQFPACEIEFKSRVDCTAPNLNGDKFDIVTSQFGIEYAPLEQVIPAAYDLLNKHGKFAIITHVYDSRFIKQNTVSWAFVGEVRKSGLTDILRAQIASEDNNSSEKVRASHQLQKVTANLKAFDNVEYGLLNIDGFIQMSLGMQDSNKLEQLIALFDNEMLNYHSRLSELVKASRTEEQLLEIVTLASNCGFTLQQSHRVQDQTGILGHGFVFTK</sequence>
<organism evidence="1 2">
    <name type="scientific">Psychrosphaera algicola</name>
    <dbReference type="NCBI Taxonomy" id="3023714"/>
    <lineage>
        <taxon>Bacteria</taxon>
        <taxon>Pseudomonadati</taxon>
        <taxon>Pseudomonadota</taxon>
        <taxon>Gammaproteobacteria</taxon>
        <taxon>Alteromonadales</taxon>
        <taxon>Pseudoalteromonadaceae</taxon>
        <taxon>Psychrosphaera</taxon>
    </lineage>
</organism>
<dbReference type="Proteomes" id="UP001528411">
    <property type="component" value="Unassembled WGS sequence"/>
</dbReference>
<comment type="caution">
    <text evidence="1">The sequence shown here is derived from an EMBL/GenBank/DDBJ whole genome shotgun (WGS) entry which is preliminary data.</text>
</comment>
<keyword evidence="2" id="KW-1185">Reference proteome</keyword>
<keyword evidence="1" id="KW-0808">Transferase</keyword>
<evidence type="ECO:0000313" key="2">
    <source>
        <dbReference type="Proteomes" id="UP001528411"/>
    </source>
</evidence>
<accession>A0ABT5FII3</accession>
<dbReference type="Gene3D" id="3.40.50.150">
    <property type="entry name" value="Vaccinia Virus protein VP39"/>
    <property type="match status" value="1"/>
</dbReference>
<name>A0ABT5FII3_9GAMM</name>
<dbReference type="GO" id="GO:0032259">
    <property type="term" value="P:methylation"/>
    <property type="evidence" value="ECO:0007669"/>
    <property type="project" value="UniProtKB-KW"/>
</dbReference>
<reference evidence="1 2" key="1">
    <citation type="submission" date="2023-01" db="EMBL/GenBank/DDBJ databases">
        <title>Psychrosphaera sp. nov., isolated from marine algae.</title>
        <authorList>
            <person name="Bayburt H."/>
            <person name="Choi B.J."/>
            <person name="Kim J.M."/>
            <person name="Choi D.G."/>
            <person name="Jeon C.O."/>
        </authorList>
    </citation>
    <scope>NUCLEOTIDE SEQUENCE [LARGE SCALE GENOMIC DNA]</scope>
    <source>
        <strain evidence="1 2">G1-22</strain>
    </source>
</reference>
<dbReference type="EMBL" id="JAQOMS010000002">
    <property type="protein sequence ID" value="MDC2891007.1"/>
    <property type="molecule type" value="Genomic_DNA"/>
</dbReference>
<dbReference type="RefSeq" id="WP_272182055.1">
    <property type="nucleotide sequence ID" value="NZ_JAQOMS010000002.1"/>
</dbReference>
<evidence type="ECO:0000313" key="1">
    <source>
        <dbReference type="EMBL" id="MDC2891007.1"/>
    </source>
</evidence>
<keyword evidence="1" id="KW-0489">Methyltransferase</keyword>
<dbReference type="GO" id="GO:0008168">
    <property type="term" value="F:methyltransferase activity"/>
    <property type="evidence" value="ECO:0007669"/>
    <property type="project" value="UniProtKB-KW"/>
</dbReference>
<protein>
    <submittedName>
        <fullName evidence="1">Class I SAM-dependent methyltransferase</fullName>
    </submittedName>
</protein>
<dbReference type="InterPro" id="IPR029063">
    <property type="entry name" value="SAM-dependent_MTases_sf"/>
</dbReference>
<proteinExistence type="predicted"/>
<dbReference type="CDD" id="cd02440">
    <property type="entry name" value="AdoMet_MTases"/>
    <property type="match status" value="1"/>
</dbReference>